<dbReference type="EMBL" id="JACGWO010000007">
    <property type="protein sequence ID" value="KAK4422959.1"/>
    <property type="molecule type" value="Genomic_DNA"/>
</dbReference>
<dbReference type="AlphaFoldDB" id="A0AAE2CI83"/>
<feature type="compositionally biased region" description="Polar residues" evidence="1">
    <location>
        <begin position="22"/>
        <end position="36"/>
    </location>
</feature>
<feature type="region of interest" description="Disordered" evidence="1">
    <location>
        <begin position="57"/>
        <end position="142"/>
    </location>
</feature>
<reference evidence="2" key="2">
    <citation type="journal article" date="2024" name="Plant">
        <title>Genomic evolution and insights into agronomic trait innovations of Sesamum species.</title>
        <authorList>
            <person name="Miao H."/>
            <person name="Wang L."/>
            <person name="Qu L."/>
            <person name="Liu H."/>
            <person name="Sun Y."/>
            <person name="Le M."/>
            <person name="Wang Q."/>
            <person name="Wei S."/>
            <person name="Zheng Y."/>
            <person name="Lin W."/>
            <person name="Duan Y."/>
            <person name="Cao H."/>
            <person name="Xiong S."/>
            <person name="Wang X."/>
            <person name="Wei L."/>
            <person name="Li C."/>
            <person name="Ma Q."/>
            <person name="Ju M."/>
            <person name="Zhao R."/>
            <person name="Li G."/>
            <person name="Mu C."/>
            <person name="Tian Q."/>
            <person name="Mei H."/>
            <person name="Zhang T."/>
            <person name="Gao T."/>
            <person name="Zhang H."/>
        </authorList>
    </citation>
    <scope>NUCLEOTIDE SEQUENCE</scope>
    <source>
        <strain evidence="2">3651</strain>
    </source>
</reference>
<keyword evidence="3" id="KW-1185">Reference proteome</keyword>
<name>A0AAE2CI83_9LAMI</name>
<gene>
    <name evidence="2" type="ORF">Salat_1878500</name>
</gene>
<feature type="region of interest" description="Disordered" evidence="1">
    <location>
        <begin position="1"/>
        <end position="43"/>
    </location>
</feature>
<feature type="compositionally biased region" description="Basic residues" evidence="1">
    <location>
        <begin position="105"/>
        <end position="115"/>
    </location>
</feature>
<proteinExistence type="predicted"/>
<dbReference type="Proteomes" id="UP001293254">
    <property type="component" value="Unassembled WGS sequence"/>
</dbReference>
<sequence>MQARIANKLRAKKGTLPPNIAPLTNSLLQGASSDSSAPLEPAPVISPVVAPASAVPAIEIPSKDTEVAGEEVDSAARTQPYATKPPAEKAKSKGKEVAEGPREPKKCKRKHKGSRSSKSSERSKSRSDKRKAKQAVDKAEEDKNLKLVAELTECWKGTRTELQTPKCVSAEMEGEKLVPDWAISAQSSILKTHVGQDFWELYKPCLLPRDQATLVPTADTRI</sequence>
<evidence type="ECO:0000313" key="3">
    <source>
        <dbReference type="Proteomes" id="UP001293254"/>
    </source>
</evidence>
<organism evidence="2 3">
    <name type="scientific">Sesamum alatum</name>
    <dbReference type="NCBI Taxonomy" id="300844"/>
    <lineage>
        <taxon>Eukaryota</taxon>
        <taxon>Viridiplantae</taxon>
        <taxon>Streptophyta</taxon>
        <taxon>Embryophyta</taxon>
        <taxon>Tracheophyta</taxon>
        <taxon>Spermatophyta</taxon>
        <taxon>Magnoliopsida</taxon>
        <taxon>eudicotyledons</taxon>
        <taxon>Gunneridae</taxon>
        <taxon>Pentapetalae</taxon>
        <taxon>asterids</taxon>
        <taxon>lamiids</taxon>
        <taxon>Lamiales</taxon>
        <taxon>Pedaliaceae</taxon>
        <taxon>Sesamum</taxon>
    </lineage>
</organism>
<evidence type="ECO:0000313" key="2">
    <source>
        <dbReference type="EMBL" id="KAK4422959.1"/>
    </source>
</evidence>
<reference evidence="2" key="1">
    <citation type="submission" date="2020-06" db="EMBL/GenBank/DDBJ databases">
        <authorList>
            <person name="Li T."/>
            <person name="Hu X."/>
            <person name="Zhang T."/>
            <person name="Song X."/>
            <person name="Zhang H."/>
            <person name="Dai N."/>
            <person name="Sheng W."/>
            <person name="Hou X."/>
            <person name="Wei L."/>
        </authorList>
    </citation>
    <scope>NUCLEOTIDE SEQUENCE</scope>
    <source>
        <strain evidence="2">3651</strain>
        <tissue evidence="2">Leaf</tissue>
    </source>
</reference>
<evidence type="ECO:0000256" key="1">
    <source>
        <dbReference type="SAM" id="MobiDB-lite"/>
    </source>
</evidence>
<accession>A0AAE2CI83</accession>
<protein>
    <submittedName>
        <fullName evidence="2">Uncharacterized protein</fullName>
    </submittedName>
</protein>
<comment type="caution">
    <text evidence="2">The sequence shown here is derived from an EMBL/GenBank/DDBJ whole genome shotgun (WGS) entry which is preliminary data.</text>
</comment>
<feature type="compositionally biased region" description="Basic and acidic residues" evidence="1">
    <location>
        <begin position="86"/>
        <end position="104"/>
    </location>
</feature>